<dbReference type="Pfam" id="PF00083">
    <property type="entry name" value="Sugar_tr"/>
    <property type="match status" value="1"/>
</dbReference>
<evidence type="ECO:0000256" key="8">
    <source>
        <dbReference type="SAM" id="Phobius"/>
    </source>
</evidence>
<dbReference type="PANTHER" id="PTHR48022:SF15">
    <property type="entry name" value="ALPHA-GLUCOSIDE TRANSPORTER, PUTATIVE (AFU_ORTHOLOGUE AFUA_5G00500)-RELATED"/>
    <property type="match status" value="1"/>
</dbReference>
<keyword evidence="5 8" id="KW-1133">Transmembrane helix</keyword>
<sequence>MSLDKKDDLTIKECITDSEKQATSQPISTAGLDWQQQFRSLWSSKHAVLAAFACSTAPILVGYDLTLIGSIIANKEFVKTFGVYNVDLEAWALPADRQLIWSVVQYVAAGTASLVAGLLNDFLGRRLCFFTTIGLTVVGTIVELFSSNWKVWIVAKLIMGSAMGFMLANTQTYVSEITPSSIRGFTLSLFQFWIILGQLLASCVLEVTSRVPGPWSWKTAVATQFGPAAFCLALFTPLVPESPYYLVSKGRIEDACKSLRKIRKGEDINIDAEVQIMQDTLAHERQERAMNASYLECFQDTNLRRTLLACMPISAQLFFGYPLCGNYLTYFLSLSGVDDAFLITVISVVCAMIAAIFAFFLIERVGRRPQLLAGMYGMLVCLLVVSLLGFFSRGEIWNSRCLAAFCIIWAVFFYVSVGATGWTLVGELSSSRLRAKTGSLAAMSNSAFNMGWSIAIPYLVNAEEANLGPRAALIFLGCSVILTIVTFFCMPETKAKTFLELDALFEARTPARNF</sequence>
<proteinExistence type="inferred from homology"/>
<evidence type="ECO:0000256" key="5">
    <source>
        <dbReference type="ARBA" id="ARBA00022989"/>
    </source>
</evidence>
<feature type="transmembrane region" description="Helical" evidence="8">
    <location>
        <begin position="472"/>
        <end position="490"/>
    </location>
</feature>
<evidence type="ECO:0000259" key="9">
    <source>
        <dbReference type="PROSITE" id="PS50850"/>
    </source>
</evidence>
<name>A0ABR1GVY5_9HYPO</name>
<feature type="transmembrane region" description="Helical" evidence="8">
    <location>
        <begin position="151"/>
        <end position="170"/>
    </location>
</feature>
<dbReference type="InterPro" id="IPR005828">
    <property type="entry name" value="MFS_sugar_transport-like"/>
</dbReference>
<keyword evidence="4 8" id="KW-0812">Transmembrane</keyword>
<keyword evidence="3 7" id="KW-0813">Transport</keyword>
<feature type="domain" description="Major facilitator superfamily (MFS) profile" evidence="9">
    <location>
        <begin position="50"/>
        <end position="494"/>
    </location>
</feature>
<comment type="similarity">
    <text evidence="2 7">Belongs to the major facilitator superfamily. Sugar transporter (TC 2.A.1.1) family.</text>
</comment>
<keyword evidence="11" id="KW-1185">Reference proteome</keyword>
<dbReference type="PROSITE" id="PS50850">
    <property type="entry name" value="MFS"/>
    <property type="match status" value="1"/>
</dbReference>
<feature type="transmembrane region" description="Helical" evidence="8">
    <location>
        <begin position="340"/>
        <end position="362"/>
    </location>
</feature>
<dbReference type="InterPro" id="IPR050360">
    <property type="entry name" value="MFS_Sugar_Transporters"/>
</dbReference>
<reference evidence="10 11" key="1">
    <citation type="journal article" date="2025" name="Microbiol. Resour. Announc.">
        <title>Draft genome sequences for Neonectria magnoliae and Neonectria punicea, canker pathogens of Liriodendron tulipifera and Acer saccharum in West Virginia.</title>
        <authorList>
            <person name="Petronek H.M."/>
            <person name="Kasson M.T."/>
            <person name="Metheny A.M."/>
            <person name="Stauder C.M."/>
            <person name="Lovett B."/>
            <person name="Lynch S.C."/>
            <person name="Garnas J.R."/>
            <person name="Kasson L.R."/>
            <person name="Stajich J.E."/>
        </authorList>
    </citation>
    <scope>NUCLEOTIDE SEQUENCE [LARGE SCALE GENOMIC DNA]</scope>
    <source>
        <strain evidence="10 11">NRRL 64653</strain>
    </source>
</reference>
<evidence type="ECO:0000313" key="11">
    <source>
        <dbReference type="Proteomes" id="UP001498476"/>
    </source>
</evidence>
<dbReference type="EMBL" id="JAZAVJ010000148">
    <property type="protein sequence ID" value="KAK7409524.1"/>
    <property type="molecule type" value="Genomic_DNA"/>
</dbReference>
<dbReference type="InterPro" id="IPR005829">
    <property type="entry name" value="Sugar_transporter_CS"/>
</dbReference>
<comment type="caution">
    <text evidence="10">The sequence shown here is derived from an EMBL/GenBank/DDBJ whole genome shotgun (WGS) entry which is preliminary data.</text>
</comment>
<feature type="transmembrane region" description="Helical" evidence="8">
    <location>
        <begin position="402"/>
        <end position="425"/>
    </location>
</feature>
<evidence type="ECO:0000256" key="1">
    <source>
        <dbReference type="ARBA" id="ARBA00004141"/>
    </source>
</evidence>
<feature type="transmembrane region" description="Helical" evidence="8">
    <location>
        <begin position="371"/>
        <end position="390"/>
    </location>
</feature>
<feature type="transmembrane region" description="Helical" evidence="8">
    <location>
        <begin position="127"/>
        <end position="145"/>
    </location>
</feature>
<accession>A0ABR1GVY5</accession>
<dbReference type="InterPro" id="IPR036259">
    <property type="entry name" value="MFS_trans_sf"/>
</dbReference>
<feature type="transmembrane region" description="Helical" evidence="8">
    <location>
        <begin position="221"/>
        <end position="239"/>
    </location>
</feature>
<evidence type="ECO:0000256" key="6">
    <source>
        <dbReference type="ARBA" id="ARBA00023136"/>
    </source>
</evidence>
<dbReference type="InterPro" id="IPR003663">
    <property type="entry name" value="Sugar/inositol_transpt"/>
</dbReference>
<feature type="transmembrane region" description="Helical" evidence="8">
    <location>
        <begin position="182"/>
        <end position="201"/>
    </location>
</feature>
<evidence type="ECO:0000313" key="10">
    <source>
        <dbReference type="EMBL" id="KAK7409524.1"/>
    </source>
</evidence>
<dbReference type="PROSITE" id="PS00216">
    <property type="entry name" value="SUGAR_TRANSPORT_1"/>
    <property type="match status" value="1"/>
</dbReference>
<organism evidence="10 11">
    <name type="scientific">Neonectria punicea</name>
    <dbReference type="NCBI Taxonomy" id="979145"/>
    <lineage>
        <taxon>Eukaryota</taxon>
        <taxon>Fungi</taxon>
        <taxon>Dikarya</taxon>
        <taxon>Ascomycota</taxon>
        <taxon>Pezizomycotina</taxon>
        <taxon>Sordariomycetes</taxon>
        <taxon>Hypocreomycetidae</taxon>
        <taxon>Hypocreales</taxon>
        <taxon>Nectriaceae</taxon>
        <taxon>Neonectria</taxon>
    </lineage>
</organism>
<dbReference type="SUPFAM" id="SSF103473">
    <property type="entry name" value="MFS general substrate transporter"/>
    <property type="match status" value="1"/>
</dbReference>
<feature type="transmembrane region" description="Helical" evidence="8">
    <location>
        <begin position="99"/>
        <end position="120"/>
    </location>
</feature>
<comment type="subcellular location">
    <subcellularLocation>
        <location evidence="1">Membrane</location>
        <topology evidence="1">Multi-pass membrane protein</topology>
    </subcellularLocation>
</comment>
<evidence type="ECO:0000256" key="7">
    <source>
        <dbReference type="RuleBase" id="RU003346"/>
    </source>
</evidence>
<gene>
    <name evidence="10" type="ORF">QQX98_008308</name>
</gene>
<evidence type="ECO:0000256" key="2">
    <source>
        <dbReference type="ARBA" id="ARBA00010992"/>
    </source>
</evidence>
<dbReference type="NCBIfam" id="TIGR00879">
    <property type="entry name" value="SP"/>
    <property type="match status" value="1"/>
</dbReference>
<feature type="transmembrane region" description="Helical" evidence="8">
    <location>
        <begin position="47"/>
        <end position="73"/>
    </location>
</feature>
<dbReference type="PANTHER" id="PTHR48022">
    <property type="entry name" value="PLASTIDIC GLUCOSE TRANSPORTER 4"/>
    <property type="match status" value="1"/>
</dbReference>
<dbReference type="InterPro" id="IPR020846">
    <property type="entry name" value="MFS_dom"/>
</dbReference>
<feature type="transmembrane region" description="Helical" evidence="8">
    <location>
        <begin position="307"/>
        <end position="328"/>
    </location>
</feature>
<feature type="transmembrane region" description="Helical" evidence="8">
    <location>
        <begin position="437"/>
        <end position="460"/>
    </location>
</feature>
<evidence type="ECO:0000256" key="3">
    <source>
        <dbReference type="ARBA" id="ARBA00022448"/>
    </source>
</evidence>
<dbReference type="Gene3D" id="1.20.1250.20">
    <property type="entry name" value="MFS general substrate transporter like domains"/>
    <property type="match status" value="1"/>
</dbReference>
<dbReference type="Proteomes" id="UP001498476">
    <property type="component" value="Unassembled WGS sequence"/>
</dbReference>
<keyword evidence="6 8" id="KW-0472">Membrane</keyword>
<evidence type="ECO:0000256" key="4">
    <source>
        <dbReference type="ARBA" id="ARBA00022692"/>
    </source>
</evidence>
<protein>
    <recommendedName>
        <fullName evidence="9">Major facilitator superfamily (MFS) profile domain-containing protein</fullName>
    </recommendedName>
</protein>